<proteinExistence type="predicted"/>
<keyword evidence="2" id="KW-1185">Reference proteome</keyword>
<dbReference type="InterPro" id="IPR009057">
    <property type="entry name" value="Homeodomain-like_sf"/>
</dbReference>
<accession>A0ABV6V4M9</accession>
<dbReference type="SUPFAM" id="SSF46689">
    <property type="entry name" value="Homeodomain-like"/>
    <property type="match status" value="1"/>
</dbReference>
<name>A0ABV6V4M9_9ACTN</name>
<dbReference type="Proteomes" id="UP001592582">
    <property type="component" value="Unassembled WGS sequence"/>
</dbReference>
<dbReference type="Gene3D" id="1.10.357.10">
    <property type="entry name" value="Tetracycline Repressor, domain 2"/>
    <property type="match status" value="1"/>
</dbReference>
<organism evidence="1 2">
    <name type="scientific">Streptacidiphilus alkalitolerans</name>
    <dbReference type="NCBI Taxonomy" id="3342712"/>
    <lineage>
        <taxon>Bacteria</taxon>
        <taxon>Bacillati</taxon>
        <taxon>Actinomycetota</taxon>
        <taxon>Actinomycetes</taxon>
        <taxon>Kitasatosporales</taxon>
        <taxon>Streptomycetaceae</taxon>
        <taxon>Streptacidiphilus</taxon>
    </lineage>
</organism>
<gene>
    <name evidence="1" type="ORF">ACEZDG_04970</name>
</gene>
<dbReference type="Pfam" id="PF00440">
    <property type="entry name" value="TetR_N"/>
    <property type="match status" value="1"/>
</dbReference>
<sequence>MPRPRSEDRRLAILSAATRVIASQGIGAASTAVIAKEAAVSNGSLFVYFDTKARLLNELFVALKTEMAEAAMAGLPPQSGPREQVRHMWTHWARWATGNPAKRRALAQLQVADDITAESHQQVGLASVAIAELLERARVGGPMEEVPLGFALILANALAEAAIDEMIRDPERAQANADTAFEALWRVLAGTAPSSDAASPTDA</sequence>
<dbReference type="InterPro" id="IPR023772">
    <property type="entry name" value="DNA-bd_HTH_TetR-type_CS"/>
</dbReference>
<protein>
    <submittedName>
        <fullName evidence="1">TetR/AcrR family transcriptional regulator</fullName>
    </submittedName>
</protein>
<dbReference type="PROSITE" id="PS50977">
    <property type="entry name" value="HTH_TETR_2"/>
    <property type="match status" value="1"/>
</dbReference>
<reference evidence="1 2" key="1">
    <citation type="submission" date="2024-09" db="EMBL/GenBank/DDBJ databases">
        <authorList>
            <person name="Lee S.D."/>
        </authorList>
    </citation>
    <scope>NUCLEOTIDE SEQUENCE [LARGE SCALE GENOMIC DNA]</scope>
    <source>
        <strain evidence="1 2">N1-1</strain>
    </source>
</reference>
<evidence type="ECO:0000313" key="2">
    <source>
        <dbReference type="Proteomes" id="UP001592582"/>
    </source>
</evidence>
<dbReference type="InterPro" id="IPR001647">
    <property type="entry name" value="HTH_TetR"/>
</dbReference>
<comment type="caution">
    <text evidence="1">The sequence shown here is derived from an EMBL/GenBank/DDBJ whole genome shotgun (WGS) entry which is preliminary data.</text>
</comment>
<dbReference type="InterPro" id="IPR050109">
    <property type="entry name" value="HTH-type_TetR-like_transc_reg"/>
</dbReference>
<evidence type="ECO:0000313" key="1">
    <source>
        <dbReference type="EMBL" id="MFC1408628.1"/>
    </source>
</evidence>
<dbReference type="PANTHER" id="PTHR30055">
    <property type="entry name" value="HTH-TYPE TRANSCRIPTIONAL REGULATOR RUTR"/>
    <property type="match status" value="1"/>
</dbReference>
<dbReference type="PRINTS" id="PR00455">
    <property type="entry name" value="HTHTETR"/>
</dbReference>
<dbReference type="PROSITE" id="PS01081">
    <property type="entry name" value="HTH_TETR_1"/>
    <property type="match status" value="1"/>
</dbReference>
<dbReference type="PANTHER" id="PTHR30055:SF222">
    <property type="entry name" value="REGULATORY PROTEIN"/>
    <property type="match status" value="1"/>
</dbReference>
<dbReference type="EMBL" id="JBHEZX010000002">
    <property type="protein sequence ID" value="MFC1408628.1"/>
    <property type="molecule type" value="Genomic_DNA"/>
</dbReference>